<sequence>LPVFLILQLQLIACVISYPPLVFKLLAFYYFDWGSCLETRRSVSGNFVSLGGSPISWKSKKQPIVSLSSDEVEYCSMSRVVAKITWLVRLLSDLTVSPTLPVPLHSDSQTAIHIAKNPVFH</sequence>
<dbReference type="Proteomes" id="UP001234989">
    <property type="component" value="Chromosome 8"/>
</dbReference>
<dbReference type="AlphaFoldDB" id="A0AAF0UBP3"/>
<protein>
    <submittedName>
        <fullName evidence="1">Uncharacterized protein</fullName>
    </submittedName>
</protein>
<reference evidence="1" key="1">
    <citation type="submission" date="2023-08" db="EMBL/GenBank/DDBJ databases">
        <title>A de novo genome assembly of Solanum verrucosum Schlechtendal, a Mexican diploid species geographically isolated from the other diploid A-genome species in potato relatives.</title>
        <authorList>
            <person name="Hosaka K."/>
        </authorList>
    </citation>
    <scope>NUCLEOTIDE SEQUENCE</scope>
    <source>
        <tissue evidence="1">Young leaves</tissue>
    </source>
</reference>
<accession>A0AAF0UBP3</accession>
<dbReference type="CDD" id="cd09272">
    <property type="entry name" value="RNase_HI_RT_Ty1"/>
    <property type="match status" value="1"/>
</dbReference>
<gene>
    <name evidence="1" type="ORF">MTR67_036505</name>
</gene>
<proteinExistence type="predicted"/>
<dbReference type="PANTHER" id="PTHR11439">
    <property type="entry name" value="GAG-POL-RELATED RETROTRANSPOSON"/>
    <property type="match status" value="1"/>
</dbReference>
<dbReference type="PANTHER" id="PTHR11439:SF498">
    <property type="entry name" value="DNAK FAMILY PROTEIN"/>
    <property type="match status" value="1"/>
</dbReference>
<dbReference type="EMBL" id="CP133619">
    <property type="protein sequence ID" value="WMV43120.1"/>
    <property type="molecule type" value="Genomic_DNA"/>
</dbReference>
<evidence type="ECO:0000313" key="2">
    <source>
        <dbReference type="Proteomes" id="UP001234989"/>
    </source>
</evidence>
<organism evidence="1 2">
    <name type="scientific">Solanum verrucosum</name>
    <dbReference type="NCBI Taxonomy" id="315347"/>
    <lineage>
        <taxon>Eukaryota</taxon>
        <taxon>Viridiplantae</taxon>
        <taxon>Streptophyta</taxon>
        <taxon>Embryophyta</taxon>
        <taxon>Tracheophyta</taxon>
        <taxon>Spermatophyta</taxon>
        <taxon>Magnoliopsida</taxon>
        <taxon>eudicotyledons</taxon>
        <taxon>Gunneridae</taxon>
        <taxon>Pentapetalae</taxon>
        <taxon>asterids</taxon>
        <taxon>lamiids</taxon>
        <taxon>Solanales</taxon>
        <taxon>Solanaceae</taxon>
        <taxon>Solanoideae</taxon>
        <taxon>Solaneae</taxon>
        <taxon>Solanum</taxon>
    </lineage>
</organism>
<evidence type="ECO:0000313" key="1">
    <source>
        <dbReference type="EMBL" id="WMV43120.1"/>
    </source>
</evidence>
<name>A0AAF0UBP3_SOLVR</name>
<keyword evidence="2" id="KW-1185">Reference proteome</keyword>
<feature type="non-terminal residue" evidence="1">
    <location>
        <position position="1"/>
    </location>
</feature>